<dbReference type="EMBL" id="PFAZ01000005">
    <property type="protein sequence ID" value="PIR89182.1"/>
    <property type="molecule type" value="Genomic_DNA"/>
</dbReference>
<proteinExistence type="predicted"/>
<protein>
    <submittedName>
        <fullName evidence="2">Uncharacterized protein</fullName>
    </submittedName>
</protein>
<feature type="transmembrane region" description="Helical" evidence="1">
    <location>
        <begin position="12"/>
        <end position="32"/>
    </location>
</feature>
<sequence>MNSSNLKKKEQILVLFSFLLPIILLLYTIFVFRSLAAQVSELSSGGSSSGSVITQFDLEGLNDIVSQNGGGISP</sequence>
<evidence type="ECO:0000256" key="1">
    <source>
        <dbReference type="SAM" id="Phobius"/>
    </source>
</evidence>
<keyword evidence="1" id="KW-1133">Transmembrane helix</keyword>
<name>A0A2H0URY1_9BACT</name>
<evidence type="ECO:0000313" key="2">
    <source>
        <dbReference type="EMBL" id="PIR89182.1"/>
    </source>
</evidence>
<organism evidence="2 3">
    <name type="scientific">Candidatus Harrisonbacteria bacterium CG10_big_fil_rev_8_21_14_0_10_40_38</name>
    <dbReference type="NCBI Taxonomy" id="1974583"/>
    <lineage>
        <taxon>Bacteria</taxon>
        <taxon>Candidatus Harrisoniibacteriota</taxon>
    </lineage>
</organism>
<accession>A0A2H0URY1</accession>
<evidence type="ECO:0000313" key="3">
    <source>
        <dbReference type="Proteomes" id="UP000231157"/>
    </source>
</evidence>
<keyword evidence="1" id="KW-0812">Transmembrane</keyword>
<gene>
    <name evidence="2" type="ORF">COU07_02440</name>
</gene>
<comment type="caution">
    <text evidence="2">The sequence shown here is derived from an EMBL/GenBank/DDBJ whole genome shotgun (WGS) entry which is preliminary data.</text>
</comment>
<dbReference type="Proteomes" id="UP000231157">
    <property type="component" value="Unassembled WGS sequence"/>
</dbReference>
<dbReference type="AlphaFoldDB" id="A0A2H0URY1"/>
<keyword evidence="1" id="KW-0472">Membrane</keyword>
<reference evidence="3" key="1">
    <citation type="submission" date="2017-09" db="EMBL/GenBank/DDBJ databases">
        <title>Depth-based differentiation of microbial function through sediment-hosted aquifers and enrichment of novel symbionts in the deep terrestrial subsurface.</title>
        <authorList>
            <person name="Probst A.J."/>
            <person name="Ladd B."/>
            <person name="Jarett J.K."/>
            <person name="Geller-Mcgrath D.E."/>
            <person name="Sieber C.M.K."/>
            <person name="Emerson J.B."/>
            <person name="Anantharaman K."/>
            <person name="Thomas B.C."/>
            <person name="Malmstrom R."/>
            <person name="Stieglmeier M."/>
            <person name="Klingl A."/>
            <person name="Woyke T."/>
            <person name="Ryan C.M."/>
            <person name="Banfield J.F."/>
        </authorList>
    </citation>
    <scope>NUCLEOTIDE SEQUENCE [LARGE SCALE GENOMIC DNA]</scope>
</reference>